<dbReference type="AlphaFoldDB" id="A0A4C1SQ06"/>
<proteinExistence type="predicted"/>
<accession>A0A4C1SQ06</accession>
<evidence type="ECO:0000313" key="2">
    <source>
        <dbReference type="Proteomes" id="UP000299102"/>
    </source>
</evidence>
<organism evidence="1 2">
    <name type="scientific">Eumeta variegata</name>
    <name type="common">Bagworm moth</name>
    <name type="synonym">Eumeta japonica</name>
    <dbReference type="NCBI Taxonomy" id="151549"/>
    <lineage>
        <taxon>Eukaryota</taxon>
        <taxon>Metazoa</taxon>
        <taxon>Ecdysozoa</taxon>
        <taxon>Arthropoda</taxon>
        <taxon>Hexapoda</taxon>
        <taxon>Insecta</taxon>
        <taxon>Pterygota</taxon>
        <taxon>Neoptera</taxon>
        <taxon>Endopterygota</taxon>
        <taxon>Lepidoptera</taxon>
        <taxon>Glossata</taxon>
        <taxon>Ditrysia</taxon>
        <taxon>Tineoidea</taxon>
        <taxon>Psychidae</taxon>
        <taxon>Oiketicinae</taxon>
        <taxon>Eumeta</taxon>
    </lineage>
</organism>
<gene>
    <name evidence="1" type="ORF">EVAR_74155_1</name>
</gene>
<evidence type="ECO:0000313" key="1">
    <source>
        <dbReference type="EMBL" id="GBP04075.1"/>
    </source>
</evidence>
<sequence length="138" mass="15634">MIYASIVWWTSMEYVCNIKTVRKQRTCCLGISGAFRTTSTGTMEALLSIEPIEIDIRYEAPLAAKQLETRGKSGPDPRETSLLHGWIKGERKTELGVYIENTTELLFRLPDYCSVLQAEVRTITECIRGLNVMERTGL</sequence>
<dbReference type="Proteomes" id="UP000299102">
    <property type="component" value="Unassembled WGS sequence"/>
</dbReference>
<comment type="caution">
    <text evidence="1">The sequence shown here is derived from an EMBL/GenBank/DDBJ whole genome shotgun (WGS) entry which is preliminary data.</text>
</comment>
<reference evidence="1 2" key="1">
    <citation type="journal article" date="2019" name="Commun. Biol.">
        <title>The bagworm genome reveals a unique fibroin gene that provides high tensile strength.</title>
        <authorList>
            <person name="Kono N."/>
            <person name="Nakamura H."/>
            <person name="Ohtoshi R."/>
            <person name="Tomita M."/>
            <person name="Numata K."/>
            <person name="Arakawa K."/>
        </authorList>
    </citation>
    <scope>NUCLEOTIDE SEQUENCE [LARGE SCALE GENOMIC DNA]</scope>
</reference>
<protein>
    <submittedName>
        <fullName evidence="1">Uncharacterized protein</fullName>
    </submittedName>
</protein>
<name>A0A4C1SQ06_EUMVA</name>
<keyword evidence="2" id="KW-1185">Reference proteome</keyword>
<dbReference type="OrthoDB" id="5419617at2759"/>
<dbReference type="EMBL" id="BGZK01007463">
    <property type="protein sequence ID" value="GBP04075.1"/>
    <property type="molecule type" value="Genomic_DNA"/>
</dbReference>